<dbReference type="Proteomes" id="UP000298468">
    <property type="component" value="Unassembled WGS sequence"/>
</dbReference>
<proteinExistence type="inferred from homology"/>
<evidence type="ECO:0000259" key="4">
    <source>
        <dbReference type="PROSITE" id="PS51186"/>
    </source>
</evidence>
<dbReference type="PROSITE" id="PS51186">
    <property type="entry name" value="GNAT"/>
    <property type="match status" value="1"/>
</dbReference>
<evidence type="ECO:0000256" key="3">
    <source>
        <dbReference type="ARBA" id="ARBA00038502"/>
    </source>
</evidence>
<organism evidence="5 6">
    <name type="scientific">Cryobacterium lactosi</name>
    <dbReference type="NCBI Taxonomy" id="1259202"/>
    <lineage>
        <taxon>Bacteria</taxon>
        <taxon>Bacillati</taxon>
        <taxon>Actinomycetota</taxon>
        <taxon>Actinomycetes</taxon>
        <taxon>Micrococcales</taxon>
        <taxon>Microbacteriaceae</taxon>
        <taxon>Cryobacterium</taxon>
    </lineage>
</organism>
<evidence type="ECO:0000256" key="1">
    <source>
        <dbReference type="ARBA" id="ARBA00022679"/>
    </source>
</evidence>
<feature type="domain" description="N-acetyltransferase" evidence="4">
    <location>
        <begin position="9"/>
        <end position="197"/>
    </location>
</feature>
<evidence type="ECO:0000313" key="6">
    <source>
        <dbReference type="Proteomes" id="UP000298468"/>
    </source>
</evidence>
<dbReference type="InterPro" id="IPR000182">
    <property type="entry name" value="GNAT_dom"/>
</dbReference>
<reference evidence="5 6" key="1">
    <citation type="submission" date="2019-03" db="EMBL/GenBank/DDBJ databases">
        <title>Genomics of glacier-inhabiting Cryobacterium strains.</title>
        <authorList>
            <person name="Liu Q."/>
            <person name="Xin Y.-H."/>
        </authorList>
    </citation>
    <scope>NUCLEOTIDE SEQUENCE [LARGE SCALE GENOMIC DNA]</scope>
    <source>
        <strain evidence="5 6">Sr59</strain>
    </source>
</reference>
<dbReference type="OrthoDB" id="9795188at2"/>
<dbReference type="PANTHER" id="PTHR43792:SF8">
    <property type="entry name" value="[RIBOSOMAL PROTEIN US5]-ALANINE N-ACETYLTRANSFERASE"/>
    <property type="match status" value="1"/>
</dbReference>
<dbReference type="RefSeq" id="WP_134640601.1">
    <property type="nucleotide sequence ID" value="NZ_SOHM01000018.1"/>
</dbReference>
<keyword evidence="6" id="KW-1185">Reference proteome</keyword>
<evidence type="ECO:0000256" key="2">
    <source>
        <dbReference type="ARBA" id="ARBA00023315"/>
    </source>
</evidence>
<protein>
    <submittedName>
        <fullName evidence="5">N-acetyltransferase</fullName>
    </submittedName>
</protein>
<name>A0A4R9BUV3_9MICO</name>
<dbReference type="AlphaFoldDB" id="A0A4R9BUV3"/>
<comment type="similarity">
    <text evidence="3">Belongs to the acetyltransferase family. RimJ subfamily.</text>
</comment>
<sequence length="210" mass="22227">MRPVELASPLVRLDTPQGADVPRVFEYCQDPVMPEYLARLPWPYRLADATDFVTGYVPAAWAGDQEYTWAVRDSASPELLGVISLSVPVPAGVDAASDGAAASASAVRSSSIGFWLGPAHRGRGLMVEAQRLVLDWGFGTGLCDTVHWEAVAGNLASARAARKAGFRYTGLGPAGIAYRDGTHPPSWKAVLHATDDRTAPAGWPAEVVGA</sequence>
<gene>
    <name evidence="5" type="ORF">E3T61_09430</name>
</gene>
<dbReference type="GO" id="GO:0016747">
    <property type="term" value="F:acyltransferase activity, transferring groups other than amino-acyl groups"/>
    <property type="evidence" value="ECO:0007669"/>
    <property type="project" value="InterPro"/>
</dbReference>
<dbReference type="EMBL" id="SOHM01000018">
    <property type="protein sequence ID" value="TFD91082.1"/>
    <property type="molecule type" value="Genomic_DNA"/>
</dbReference>
<accession>A0A4R9BUV3</accession>
<comment type="caution">
    <text evidence="5">The sequence shown here is derived from an EMBL/GenBank/DDBJ whole genome shotgun (WGS) entry which is preliminary data.</text>
</comment>
<dbReference type="PANTHER" id="PTHR43792">
    <property type="entry name" value="GNAT FAMILY, PUTATIVE (AFU_ORTHOLOGUE AFUA_3G00765)-RELATED-RELATED"/>
    <property type="match status" value="1"/>
</dbReference>
<dbReference type="InterPro" id="IPR051531">
    <property type="entry name" value="N-acetyltransferase"/>
</dbReference>
<dbReference type="Gene3D" id="3.40.630.30">
    <property type="match status" value="1"/>
</dbReference>
<keyword evidence="2" id="KW-0012">Acyltransferase</keyword>
<dbReference type="InterPro" id="IPR016181">
    <property type="entry name" value="Acyl_CoA_acyltransferase"/>
</dbReference>
<keyword evidence="1 5" id="KW-0808">Transferase</keyword>
<dbReference type="SUPFAM" id="SSF55729">
    <property type="entry name" value="Acyl-CoA N-acyltransferases (Nat)"/>
    <property type="match status" value="1"/>
</dbReference>
<dbReference type="Pfam" id="PF13302">
    <property type="entry name" value="Acetyltransf_3"/>
    <property type="match status" value="1"/>
</dbReference>
<evidence type="ECO:0000313" key="5">
    <source>
        <dbReference type="EMBL" id="TFD91082.1"/>
    </source>
</evidence>